<feature type="domain" description="FtsK" evidence="2">
    <location>
        <begin position="250"/>
        <end position="434"/>
    </location>
</feature>
<gene>
    <name evidence="3" type="primary">traB</name>
    <name evidence="3" type="ORF">GCM10023205_61590</name>
</gene>
<dbReference type="PROSITE" id="PS50901">
    <property type="entry name" value="FTSK"/>
    <property type="match status" value="1"/>
</dbReference>
<dbReference type="Gene3D" id="3.40.50.300">
    <property type="entry name" value="P-loop containing nucleotide triphosphate hydrolases"/>
    <property type="match status" value="1"/>
</dbReference>
<sequence>MTASNSLRKESADVGAQMAKWVAARTAPFLPPWLIVGVLGGAAALGHAHFEDNTAATAVMGAASTAVTAATWQEASRRSPRLRGHATVTVAAATAYVTAGTVAGPLTGGVGTMYAIGGAGLALSWNVRYALRNSAEADAAGGDKLLDMVGMAKANVVKGSVEGSRVEATLQLERGKMTAADAQNKAGLIASAAGIPATAVRMTADPDDHSRVTMSLVAQDVLKKPMPWPGPSVPGGSVAKPIVMGVCEDGLPLEFYLPGDPDVPRNASHILWAGMNGSGKSEAFLVLALEVLTRSDVLLWVGDPSKGRQTLGDIECGLDWVETTPKGVEAMLEALPHVIRARADQLGRLGYKQWVPECWTKHRIPLVVAHFEEAADSTVSDNPNLKPIAQQARSAGVILSVSLQRASGTNMDTDVRSEFGTGFMFGCQKPVDATFVLNDETIEAGANPQAWKNSKPGSCYLQSPGRTLGRWVMPNRTFRLDPSEDGRREIRELIAIYKGIRATADRVTARAAGSVYAAYRAQATTKAREARAGVPAPRADITLRDRTPDRLPEAEIVDTPFNIGDDDQPRHHYSDGELAAMDDAQLAAAMHASGDDDGLVVDPDEELPPLPDGAESIALGETSPFPRRELNEDEAYAELLALVDTLEAAGHTEIGPRNITRQWQGRSRSWVSRTLNRLADEGRLRETPTAGRYEIVPVEGYAA</sequence>
<reference evidence="4" key="1">
    <citation type="journal article" date="2019" name="Int. J. Syst. Evol. Microbiol.">
        <title>The Global Catalogue of Microorganisms (GCM) 10K type strain sequencing project: providing services to taxonomists for standard genome sequencing and annotation.</title>
        <authorList>
            <consortium name="The Broad Institute Genomics Platform"/>
            <consortium name="The Broad Institute Genome Sequencing Center for Infectious Disease"/>
            <person name="Wu L."/>
            <person name="Ma J."/>
        </authorList>
    </citation>
    <scope>NUCLEOTIDE SEQUENCE [LARGE SCALE GENOMIC DNA]</scope>
    <source>
        <strain evidence="4">JCM 17986</strain>
    </source>
</reference>
<comment type="caution">
    <text evidence="3">The sequence shown here is derived from an EMBL/GenBank/DDBJ whole genome shotgun (WGS) entry which is preliminary data.</text>
</comment>
<evidence type="ECO:0000313" key="3">
    <source>
        <dbReference type="EMBL" id="GAA4983423.1"/>
    </source>
</evidence>
<organism evidence="3 4">
    <name type="scientific">Yinghuangia aomiensis</name>
    <dbReference type="NCBI Taxonomy" id="676205"/>
    <lineage>
        <taxon>Bacteria</taxon>
        <taxon>Bacillati</taxon>
        <taxon>Actinomycetota</taxon>
        <taxon>Actinomycetes</taxon>
        <taxon>Kitasatosporales</taxon>
        <taxon>Streptomycetaceae</taxon>
        <taxon>Yinghuangia</taxon>
    </lineage>
</organism>
<keyword evidence="1" id="KW-0067">ATP-binding</keyword>
<dbReference type="InterPro" id="IPR027417">
    <property type="entry name" value="P-loop_NTPase"/>
</dbReference>
<keyword evidence="1" id="KW-0547">Nucleotide-binding</keyword>
<protein>
    <submittedName>
        <fullName evidence="3">Plasmid transfer protein TraB</fullName>
    </submittedName>
</protein>
<dbReference type="Proteomes" id="UP001500466">
    <property type="component" value="Unassembled WGS sequence"/>
</dbReference>
<dbReference type="EMBL" id="BAABHS010000026">
    <property type="protein sequence ID" value="GAA4983423.1"/>
    <property type="molecule type" value="Genomic_DNA"/>
</dbReference>
<evidence type="ECO:0000313" key="4">
    <source>
        <dbReference type="Proteomes" id="UP001500466"/>
    </source>
</evidence>
<dbReference type="RefSeq" id="WP_345679010.1">
    <property type="nucleotide sequence ID" value="NZ_BAABHS010000026.1"/>
</dbReference>
<name>A0ABP9HZL7_9ACTN</name>
<evidence type="ECO:0000256" key="1">
    <source>
        <dbReference type="PROSITE-ProRule" id="PRU00289"/>
    </source>
</evidence>
<keyword evidence="4" id="KW-1185">Reference proteome</keyword>
<accession>A0ABP9HZL7</accession>
<dbReference type="InterPro" id="IPR002543">
    <property type="entry name" value="FtsK_dom"/>
</dbReference>
<feature type="binding site" evidence="1">
    <location>
        <begin position="274"/>
        <end position="281"/>
    </location>
    <ligand>
        <name>ATP</name>
        <dbReference type="ChEBI" id="CHEBI:30616"/>
    </ligand>
</feature>
<dbReference type="SUPFAM" id="SSF52540">
    <property type="entry name" value="P-loop containing nucleoside triphosphate hydrolases"/>
    <property type="match status" value="1"/>
</dbReference>
<proteinExistence type="predicted"/>
<evidence type="ECO:0000259" key="2">
    <source>
        <dbReference type="PROSITE" id="PS50901"/>
    </source>
</evidence>